<protein>
    <submittedName>
        <fullName evidence="1">Uncharacterized protein</fullName>
    </submittedName>
</protein>
<dbReference type="EMBL" id="GBRH01230592">
    <property type="protein sequence ID" value="JAD67303.1"/>
    <property type="molecule type" value="Transcribed_RNA"/>
</dbReference>
<reference evidence="1" key="2">
    <citation type="journal article" date="2015" name="Data Brief">
        <title>Shoot transcriptome of the giant reed, Arundo donax.</title>
        <authorList>
            <person name="Barrero R.A."/>
            <person name="Guerrero F.D."/>
            <person name="Moolhuijzen P."/>
            <person name="Goolsby J.A."/>
            <person name="Tidwell J."/>
            <person name="Bellgard S.E."/>
            <person name="Bellgard M.I."/>
        </authorList>
    </citation>
    <scope>NUCLEOTIDE SEQUENCE</scope>
    <source>
        <tissue evidence="1">Shoot tissue taken approximately 20 cm above the soil surface</tissue>
    </source>
</reference>
<name>A0A0A9QHB8_ARUDO</name>
<dbReference type="AlphaFoldDB" id="A0A0A9QHB8"/>
<sequence>MVGHLVPITWLDLYLIECQFSFLFILYFSKHKEL</sequence>
<evidence type="ECO:0000313" key="1">
    <source>
        <dbReference type="EMBL" id="JAD67303.1"/>
    </source>
</evidence>
<accession>A0A0A9QHB8</accession>
<proteinExistence type="predicted"/>
<reference evidence="1" key="1">
    <citation type="submission" date="2014-09" db="EMBL/GenBank/DDBJ databases">
        <authorList>
            <person name="Magalhaes I.L.F."/>
            <person name="Oliveira U."/>
            <person name="Santos F.R."/>
            <person name="Vidigal T.H.D.A."/>
            <person name="Brescovit A.D."/>
            <person name="Santos A.J."/>
        </authorList>
    </citation>
    <scope>NUCLEOTIDE SEQUENCE</scope>
    <source>
        <tissue evidence="1">Shoot tissue taken approximately 20 cm above the soil surface</tissue>
    </source>
</reference>
<organism evidence="1">
    <name type="scientific">Arundo donax</name>
    <name type="common">Giant reed</name>
    <name type="synonym">Donax arundinaceus</name>
    <dbReference type="NCBI Taxonomy" id="35708"/>
    <lineage>
        <taxon>Eukaryota</taxon>
        <taxon>Viridiplantae</taxon>
        <taxon>Streptophyta</taxon>
        <taxon>Embryophyta</taxon>
        <taxon>Tracheophyta</taxon>
        <taxon>Spermatophyta</taxon>
        <taxon>Magnoliopsida</taxon>
        <taxon>Liliopsida</taxon>
        <taxon>Poales</taxon>
        <taxon>Poaceae</taxon>
        <taxon>PACMAD clade</taxon>
        <taxon>Arundinoideae</taxon>
        <taxon>Arundineae</taxon>
        <taxon>Arundo</taxon>
    </lineage>
</organism>